<reference evidence="3 4" key="1">
    <citation type="submission" date="2019-01" db="EMBL/GenBank/DDBJ databases">
        <title>Cytophagaceae bacterium strain CAR-16.</title>
        <authorList>
            <person name="Chen W.-M."/>
        </authorList>
    </citation>
    <scope>NUCLEOTIDE SEQUENCE [LARGE SCALE GENOMIC DNA]</scope>
    <source>
        <strain evidence="3 4">CAR-16</strain>
    </source>
</reference>
<feature type="domain" description="Thioredoxin" evidence="2">
    <location>
        <begin position="145"/>
        <end position="250"/>
    </location>
</feature>
<dbReference type="InterPro" id="IPR036249">
    <property type="entry name" value="Thioredoxin-like_sf"/>
</dbReference>
<dbReference type="Pfam" id="PF00085">
    <property type="entry name" value="Thioredoxin"/>
    <property type="match status" value="1"/>
</dbReference>
<dbReference type="CDD" id="cd02947">
    <property type="entry name" value="TRX_family"/>
    <property type="match status" value="1"/>
</dbReference>
<dbReference type="Gene3D" id="3.40.250.10">
    <property type="entry name" value="Rhodanese-like domain"/>
    <property type="match status" value="1"/>
</dbReference>
<dbReference type="SUPFAM" id="SSF52833">
    <property type="entry name" value="Thioredoxin-like"/>
    <property type="match status" value="1"/>
</dbReference>
<gene>
    <name evidence="3" type="ORF">ESB04_10425</name>
</gene>
<proteinExistence type="predicted"/>
<dbReference type="InterPro" id="IPR050229">
    <property type="entry name" value="GlpE_sulfurtransferase"/>
</dbReference>
<keyword evidence="4" id="KW-1185">Reference proteome</keyword>
<dbReference type="PROSITE" id="PS51352">
    <property type="entry name" value="THIOREDOXIN_2"/>
    <property type="match status" value="1"/>
</dbReference>
<dbReference type="InterPro" id="IPR001763">
    <property type="entry name" value="Rhodanese-like_dom"/>
</dbReference>
<organism evidence="3 4">
    <name type="scientific">Aquirufa rosea</name>
    <dbReference type="NCBI Taxonomy" id="2509241"/>
    <lineage>
        <taxon>Bacteria</taxon>
        <taxon>Pseudomonadati</taxon>
        <taxon>Bacteroidota</taxon>
        <taxon>Cytophagia</taxon>
        <taxon>Cytophagales</taxon>
        <taxon>Flectobacillaceae</taxon>
        <taxon>Aquirufa</taxon>
    </lineage>
</organism>
<dbReference type="InterPro" id="IPR013766">
    <property type="entry name" value="Thioredoxin_domain"/>
</dbReference>
<dbReference type="Gene3D" id="3.40.30.10">
    <property type="entry name" value="Glutaredoxin"/>
    <property type="match status" value="1"/>
</dbReference>
<dbReference type="PANTHER" id="PTHR43031">
    <property type="entry name" value="FAD-DEPENDENT OXIDOREDUCTASE"/>
    <property type="match status" value="1"/>
</dbReference>
<accession>A0A4Q1BY50</accession>
<dbReference type="PANTHER" id="PTHR43031:SF1">
    <property type="entry name" value="PYRIDINE NUCLEOTIDE-DISULPHIDE OXIDOREDUCTASE"/>
    <property type="match status" value="1"/>
</dbReference>
<feature type="domain" description="Rhodanese" evidence="1">
    <location>
        <begin position="55"/>
        <end position="145"/>
    </location>
</feature>
<evidence type="ECO:0000313" key="3">
    <source>
        <dbReference type="EMBL" id="RXK47644.1"/>
    </source>
</evidence>
<evidence type="ECO:0000259" key="2">
    <source>
        <dbReference type="PROSITE" id="PS51352"/>
    </source>
</evidence>
<dbReference type="OrthoDB" id="9808735at2"/>
<sequence>MLYSTFYIPNSNFYIPMKSLLFSLFISLTLFSCSQPAGKGLEDISANDFNQGIKSQSTAQILDVRTPDEYAGGHIAGAISADISSEAFQKAAEALDKTKPVYVYCLSGGRSSQAAKQLVDMGFSDVKNLGGGILAWNAASLPLSMEAGALAPQAGLSLAAFESKIKGKKKVIIDYNATWCGPCKQLSPILEAYVKDQNGAVELIKIDVDENPELAKAKNIEAIPYLELYQDGKLTWKNVGLIGRSELDKL</sequence>
<dbReference type="EMBL" id="SDHY01000006">
    <property type="protein sequence ID" value="RXK47644.1"/>
    <property type="molecule type" value="Genomic_DNA"/>
</dbReference>
<evidence type="ECO:0000259" key="1">
    <source>
        <dbReference type="PROSITE" id="PS50206"/>
    </source>
</evidence>
<dbReference type="CDD" id="cd00158">
    <property type="entry name" value="RHOD"/>
    <property type="match status" value="1"/>
</dbReference>
<dbReference type="SUPFAM" id="SSF52821">
    <property type="entry name" value="Rhodanese/Cell cycle control phosphatase"/>
    <property type="match status" value="1"/>
</dbReference>
<dbReference type="InterPro" id="IPR036873">
    <property type="entry name" value="Rhodanese-like_dom_sf"/>
</dbReference>
<dbReference type="Pfam" id="PF00581">
    <property type="entry name" value="Rhodanese"/>
    <property type="match status" value="1"/>
</dbReference>
<dbReference type="SMART" id="SM00450">
    <property type="entry name" value="RHOD"/>
    <property type="match status" value="1"/>
</dbReference>
<name>A0A4Q1BY50_9BACT</name>
<comment type="caution">
    <text evidence="3">The sequence shown here is derived from an EMBL/GenBank/DDBJ whole genome shotgun (WGS) entry which is preliminary data.</text>
</comment>
<dbReference type="AlphaFoldDB" id="A0A4Q1BY50"/>
<dbReference type="PROSITE" id="PS50206">
    <property type="entry name" value="RHODANESE_3"/>
    <property type="match status" value="1"/>
</dbReference>
<dbReference type="Proteomes" id="UP000289455">
    <property type="component" value="Unassembled WGS sequence"/>
</dbReference>
<evidence type="ECO:0000313" key="4">
    <source>
        <dbReference type="Proteomes" id="UP000289455"/>
    </source>
</evidence>
<protein>
    <submittedName>
        <fullName evidence="3">Thioredoxin</fullName>
    </submittedName>
</protein>